<organism evidence="1 2">
    <name type="scientific">Lentinus tigrinus ALCF2SS1-6</name>
    <dbReference type="NCBI Taxonomy" id="1328759"/>
    <lineage>
        <taxon>Eukaryota</taxon>
        <taxon>Fungi</taxon>
        <taxon>Dikarya</taxon>
        <taxon>Basidiomycota</taxon>
        <taxon>Agaricomycotina</taxon>
        <taxon>Agaricomycetes</taxon>
        <taxon>Polyporales</taxon>
        <taxon>Polyporaceae</taxon>
        <taxon>Lentinus</taxon>
    </lineage>
</organism>
<evidence type="ECO:0000313" key="2">
    <source>
        <dbReference type="Proteomes" id="UP000313359"/>
    </source>
</evidence>
<gene>
    <name evidence="1" type="ORF">L227DRAFT_346136</name>
</gene>
<accession>A0A5C2RVR5</accession>
<proteinExistence type="predicted"/>
<dbReference type="SUPFAM" id="SSF51445">
    <property type="entry name" value="(Trans)glycosidases"/>
    <property type="match status" value="1"/>
</dbReference>
<dbReference type="EMBL" id="ML122304">
    <property type="protein sequence ID" value="RPD54597.1"/>
    <property type="molecule type" value="Genomic_DNA"/>
</dbReference>
<name>A0A5C2RVR5_9APHY</name>
<dbReference type="STRING" id="1328759.A0A5C2RVR5"/>
<dbReference type="Gene3D" id="3.20.20.80">
    <property type="entry name" value="Glycosidases"/>
    <property type="match status" value="1"/>
</dbReference>
<dbReference type="OrthoDB" id="6020543at2759"/>
<evidence type="ECO:0000313" key="1">
    <source>
        <dbReference type="EMBL" id="RPD54597.1"/>
    </source>
</evidence>
<evidence type="ECO:0008006" key="3">
    <source>
        <dbReference type="Google" id="ProtNLM"/>
    </source>
</evidence>
<keyword evidence="2" id="KW-1185">Reference proteome</keyword>
<dbReference type="InterPro" id="IPR017853">
    <property type="entry name" value="GH"/>
</dbReference>
<protein>
    <recommendedName>
        <fullName evidence="3">Chitinase</fullName>
    </recommendedName>
</protein>
<dbReference type="Proteomes" id="UP000313359">
    <property type="component" value="Unassembled WGS sequence"/>
</dbReference>
<dbReference type="AlphaFoldDB" id="A0A5C2RVR5"/>
<sequence length="119" mass="12753">MLSSPRQAFTHAYTQDDSINAIPLAFVNFRDNWAKSTSTNPNVKIYIGAPTSDTAGGSYIDLATLSSIALGARSQYSSFGGVMLWDASQAYGSSSDSQSTSHCTGLLLTRTTHHSQRTL</sequence>
<reference evidence="1" key="1">
    <citation type="journal article" date="2018" name="Genome Biol. Evol.">
        <title>Genomics and development of Lentinus tigrinus, a white-rot wood-decaying mushroom with dimorphic fruiting bodies.</title>
        <authorList>
            <person name="Wu B."/>
            <person name="Xu Z."/>
            <person name="Knudson A."/>
            <person name="Carlson A."/>
            <person name="Chen N."/>
            <person name="Kovaka S."/>
            <person name="LaButti K."/>
            <person name="Lipzen A."/>
            <person name="Pennachio C."/>
            <person name="Riley R."/>
            <person name="Schakwitz W."/>
            <person name="Umezawa K."/>
            <person name="Ohm R.A."/>
            <person name="Grigoriev I.V."/>
            <person name="Nagy L.G."/>
            <person name="Gibbons J."/>
            <person name="Hibbett D."/>
        </authorList>
    </citation>
    <scope>NUCLEOTIDE SEQUENCE [LARGE SCALE GENOMIC DNA]</scope>
    <source>
        <strain evidence="1">ALCF2SS1-6</strain>
    </source>
</reference>